<dbReference type="PROSITE" id="PS51257">
    <property type="entry name" value="PROKAR_LIPOPROTEIN"/>
    <property type="match status" value="1"/>
</dbReference>
<dbReference type="EMBL" id="GIFC01001574">
    <property type="protein sequence ID" value="MXU83657.1"/>
    <property type="molecule type" value="Transcribed_RNA"/>
</dbReference>
<reference evidence="1" key="1">
    <citation type="submission" date="2019-12" db="EMBL/GenBank/DDBJ databases">
        <title>An insight into the sialome of adult female Ixodes ricinus ticks feeding for 6 days.</title>
        <authorList>
            <person name="Perner J."/>
            <person name="Ribeiro J.M.C."/>
        </authorList>
    </citation>
    <scope>NUCLEOTIDE SEQUENCE</scope>
    <source>
        <strain evidence="1">Semi-engorged</strain>
        <tissue evidence="1">Salivary glands</tissue>
    </source>
</reference>
<protein>
    <submittedName>
        <fullName evidence="1">Putative secreted protein</fullName>
    </submittedName>
</protein>
<sequence>MRDSRVALLAATGSFVCGGLAIVGCAMPKKAAPSAADTGADCPERKSSAWTSVGISRAHALRGTVIRADLPAVRTN</sequence>
<accession>A0A6B0U382</accession>
<evidence type="ECO:0000313" key="1">
    <source>
        <dbReference type="EMBL" id="MXU83657.1"/>
    </source>
</evidence>
<name>A0A6B0U382_IXORI</name>
<dbReference type="AlphaFoldDB" id="A0A6B0U382"/>
<proteinExistence type="predicted"/>
<organism evidence="1">
    <name type="scientific">Ixodes ricinus</name>
    <name type="common">Common tick</name>
    <name type="synonym">Acarus ricinus</name>
    <dbReference type="NCBI Taxonomy" id="34613"/>
    <lineage>
        <taxon>Eukaryota</taxon>
        <taxon>Metazoa</taxon>
        <taxon>Ecdysozoa</taxon>
        <taxon>Arthropoda</taxon>
        <taxon>Chelicerata</taxon>
        <taxon>Arachnida</taxon>
        <taxon>Acari</taxon>
        <taxon>Parasitiformes</taxon>
        <taxon>Ixodida</taxon>
        <taxon>Ixodoidea</taxon>
        <taxon>Ixodidae</taxon>
        <taxon>Ixodinae</taxon>
        <taxon>Ixodes</taxon>
    </lineage>
</organism>